<feature type="region of interest" description="Disordered" evidence="1">
    <location>
        <begin position="29"/>
        <end position="72"/>
    </location>
</feature>
<keyword evidence="3" id="KW-0732">Signal</keyword>
<reference evidence="5" key="1">
    <citation type="journal article" date="2020" name="mSystems">
        <title>Genome- and Community-Level Interaction Insights into Carbon Utilization and Element Cycling Functions of Hydrothermarchaeota in Hydrothermal Sediment.</title>
        <authorList>
            <person name="Zhou Z."/>
            <person name="Liu Y."/>
            <person name="Xu W."/>
            <person name="Pan J."/>
            <person name="Luo Z.H."/>
            <person name="Li M."/>
        </authorList>
    </citation>
    <scope>NUCLEOTIDE SEQUENCE [LARGE SCALE GENOMIC DNA]</scope>
    <source>
        <strain evidence="5">SpSt-210</strain>
    </source>
</reference>
<feature type="compositionally biased region" description="Low complexity" evidence="1">
    <location>
        <begin position="54"/>
        <end position="72"/>
    </location>
</feature>
<accession>A0A831TCH8</accession>
<feature type="domain" description="DUF4349" evidence="4">
    <location>
        <begin position="79"/>
        <end position="300"/>
    </location>
</feature>
<dbReference type="Pfam" id="PF14257">
    <property type="entry name" value="DUF4349"/>
    <property type="match status" value="1"/>
</dbReference>
<dbReference type="EMBL" id="DSIY01000262">
    <property type="protein sequence ID" value="HEG92008.1"/>
    <property type="molecule type" value="Genomic_DNA"/>
</dbReference>
<evidence type="ECO:0000256" key="2">
    <source>
        <dbReference type="SAM" id="Phobius"/>
    </source>
</evidence>
<gene>
    <name evidence="5" type="ORF">ENP34_11320</name>
</gene>
<sequence>MGSLSATRLFTALLLSLLVTLPLATACGRSERPGEPSAQPGVASTAVVTDQARPAPAEGAPEMGAPASGGPSVGSSFDRFVIRTGELELQVNDVGQALVAIRQLTIDAGGFVLSSSTYAQGEGGKRQTATLTVQVPSERFDQFLNQVRTSPLVVEVERERLQSQDVTEEYLDLDARLRNLQATEQRYLALLDRASTIEEILRVEQELSRVRYEIEQVTGRKQYLERHIAYAQATITLATVPSAQSATGPAFDLARAVERAWQASLRFIGGVAEIAVMLVVFFWWLWPVLATLAVLALRWRSRRQAPGTTNP</sequence>
<evidence type="ECO:0000313" key="5">
    <source>
        <dbReference type="EMBL" id="HEG92008.1"/>
    </source>
</evidence>
<comment type="caution">
    <text evidence="5">The sequence shown here is derived from an EMBL/GenBank/DDBJ whole genome shotgun (WGS) entry which is preliminary data.</text>
</comment>
<proteinExistence type="predicted"/>
<keyword evidence="2" id="KW-1133">Transmembrane helix</keyword>
<keyword evidence="2" id="KW-0472">Membrane</keyword>
<feature type="chain" id="PRO_5032414940" evidence="3">
    <location>
        <begin position="27"/>
        <end position="311"/>
    </location>
</feature>
<feature type="transmembrane region" description="Helical" evidence="2">
    <location>
        <begin position="274"/>
        <end position="297"/>
    </location>
</feature>
<evidence type="ECO:0000256" key="1">
    <source>
        <dbReference type="SAM" id="MobiDB-lite"/>
    </source>
</evidence>
<keyword evidence="2" id="KW-0812">Transmembrane</keyword>
<dbReference type="InterPro" id="IPR025645">
    <property type="entry name" value="DUF4349"/>
</dbReference>
<protein>
    <submittedName>
        <fullName evidence="5">DUF4349 domain-containing protein</fullName>
    </submittedName>
</protein>
<name>A0A831TCH8_9BACT</name>
<evidence type="ECO:0000256" key="3">
    <source>
        <dbReference type="SAM" id="SignalP"/>
    </source>
</evidence>
<organism evidence="5">
    <name type="scientific">Thermorudis peleae</name>
    <dbReference type="NCBI Taxonomy" id="1382356"/>
    <lineage>
        <taxon>Bacteria</taxon>
        <taxon>Pseudomonadati</taxon>
        <taxon>Thermomicrobiota</taxon>
        <taxon>Thermomicrobia</taxon>
        <taxon>Thermomicrobia incertae sedis</taxon>
        <taxon>Thermorudis</taxon>
    </lineage>
</organism>
<feature type="signal peptide" evidence="3">
    <location>
        <begin position="1"/>
        <end position="26"/>
    </location>
</feature>
<dbReference type="AlphaFoldDB" id="A0A831TCH8"/>
<evidence type="ECO:0000259" key="4">
    <source>
        <dbReference type="Pfam" id="PF14257"/>
    </source>
</evidence>